<name>A0ABV2LBV6_9HYPH</name>
<evidence type="ECO:0000313" key="7">
    <source>
        <dbReference type="Proteomes" id="UP001549145"/>
    </source>
</evidence>
<reference evidence="6 7" key="1">
    <citation type="submission" date="2024-06" db="EMBL/GenBank/DDBJ databases">
        <title>Genomic Encyclopedia of Type Strains, Phase IV (KMG-IV): sequencing the most valuable type-strain genomes for metagenomic binning, comparative biology and taxonomic classification.</title>
        <authorList>
            <person name="Goeker M."/>
        </authorList>
    </citation>
    <scope>NUCLEOTIDE SEQUENCE [LARGE SCALE GENOMIC DNA]</scope>
    <source>
        <strain evidence="6 7">DSM 21331</strain>
    </source>
</reference>
<dbReference type="PANTHER" id="PTHR35372:SF2">
    <property type="entry name" value="SF3 HELICASE DOMAIN-CONTAINING PROTEIN"/>
    <property type="match status" value="1"/>
</dbReference>
<dbReference type="InterPro" id="IPR051620">
    <property type="entry name" value="ORF904-like_C"/>
</dbReference>
<evidence type="ECO:0000256" key="1">
    <source>
        <dbReference type="ARBA" id="ARBA00022741"/>
    </source>
</evidence>
<keyword evidence="7" id="KW-1185">Reference proteome</keyword>
<dbReference type="PANTHER" id="PTHR35372">
    <property type="entry name" value="ATP BINDING PROTEIN-RELATED"/>
    <property type="match status" value="1"/>
</dbReference>
<dbReference type="Pfam" id="PF08706">
    <property type="entry name" value="D5_N"/>
    <property type="match status" value="1"/>
</dbReference>
<gene>
    <name evidence="6" type="ORF">ABID43_004904</name>
</gene>
<keyword evidence="2" id="KW-0378">Hydrolase</keyword>
<accession>A0ABV2LBV6</accession>
<evidence type="ECO:0000313" key="6">
    <source>
        <dbReference type="EMBL" id="MET3695336.1"/>
    </source>
</evidence>
<dbReference type="Gene3D" id="3.40.50.300">
    <property type="entry name" value="P-loop containing nucleotide triphosphate hydrolases"/>
    <property type="match status" value="1"/>
</dbReference>
<dbReference type="SMART" id="SM00885">
    <property type="entry name" value="D5_N"/>
    <property type="match status" value="1"/>
</dbReference>
<sequence>MNEPINLDVARERAQRGKLDKATRRSPQPGSELDQKLAFLPQTDLGNAERFVARNRDRFLWCSTVGWMAWDGKRWDADGAAEKVLRAEHDTVRAIQVEADAIRDTDLDVELVPKKDGKGEMLSDKLASWGRSSEAASKLSAIAKHATAYLTVKPSDFDADPMRINVLNGTLTIAKHPIEPYVTLMPHNPEDRITKIAPVTYDPNAACPTFDGFLLRVQPDINNRRFLDQWSGLSLTGDISEQKLVFHWGTGRNGKSVYVDAVGYVAGDYGATIPIETFIESGRARRGGEATPDLARLPGIRMLRTSEPEKGAKLAEALIKLATGGEPMDARHLNKAFFTFKPSFKLTIQGNYRPKVDGTDEGIWGRLNLVPWSVFIPKEERDRKLGEKLKAEASGILNRLLSGLCDWLDNGLVIPPDVEAATETYRADSDPIGRFLAVCTKPTIGHRTQATVLHELYVAWAKVNGEASRSANMLGRELRGRGMPDIKSGVQWWVDIETTKLPSEFVDNYGEPLHADENAYRRYRDGD</sequence>
<protein>
    <submittedName>
        <fullName evidence="6">DNA primase/helicase</fullName>
    </submittedName>
</protein>
<feature type="region of interest" description="Disordered" evidence="4">
    <location>
        <begin position="1"/>
        <end position="32"/>
    </location>
</feature>
<feature type="compositionally biased region" description="Basic and acidic residues" evidence="4">
    <location>
        <begin position="9"/>
        <end position="23"/>
    </location>
</feature>
<keyword evidence="3" id="KW-0067">ATP-binding</keyword>
<dbReference type="InterPro" id="IPR014818">
    <property type="entry name" value="Phage/plasmid_primase_P4_C"/>
</dbReference>
<dbReference type="EMBL" id="JBEPMM010000026">
    <property type="protein sequence ID" value="MET3695336.1"/>
    <property type="molecule type" value="Genomic_DNA"/>
</dbReference>
<evidence type="ECO:0000256" key="2">
    <source>
        <dbReference type="ARBA" id="ARBA00022801"/>
    </source>
</evidence>
<evidence type="ECO:0000256" key="4">
    <source>
        <dbReference type="SAM" id="MobiDB-lite"/>
    </source>
</evidence>
<comment type="caution">
    <text evidence="6">The sequence shown here is derived from an EMBL/GenBank/DDBJ whole genome shotgun (WGS) entry which is preliminary data.</text>
</comment>
<dbReference type="PROSITE" id="PS51206">
    <property type="entry name" value="SF3_HELICASE_1"/>
    <property type="match status" value="1"/>
</dbReference>
<keyword evidence="1" id="KW-0547">Nucleotide-binding</keyword>
<dbReference type="Proteomes" id="UP001549145">
    <property type="component" value="Unassembled WGS sequence"/>
</dbReference>
<evidence type="ECO:0000259" key="5">
    <source>
        <dbReference type="PROSITE" id="PS51206"/>
    </source>
</evidence>
<evidence type="ECO:0000256" key="3">
    <source>
        <dbReference type="ARBA" id="ARBA00022840"/>
    </source>
</evidence>
<dbReference type="InterPro" id="IPR014015">
    <property type="entry name" value="Helicase_SF3_DNA-vir"/>
</dbReference>
<proteinExistence type="predicted"/>
<dbReference type="InterPro" id="IPR027417">
    <property type="entry name" value="P-loop_NTPase"/>
</dbReference>
<dbReference type="InterPro" id="IPR006500">
    <property type="entry name" value="Helicase_put_C_phage/plasmid"/>
</dbReference>
<dbReference type="RefSeq" id="WP_238278995.1">
    <property type="nucleotide sequence ID" value="NZ_BPQL01000048.1"/>
</dbReference>
<feature type="domain" description="SF3 helicase" evidence="5">
    <location>
        <begin position="222"/>
        <end position="385"/>
    </location>
</feature>
<dbReference type="NCBIfam" id="TIGR01613">
    <property type="entry name" value="primase_Cterm"/>
    <property type="match status" value="1"/>
</dbReference>
<organism evidence="6 7">
    <name type="scientific">Methylobacterium goesingense</name>
    <dbReference type="NCBI Taxonomy" id="243690"/>
    <lineage>
        <taxon>Bacteria</taxon>
        <taxon>Pseudomonadati</taxon>
        <taxon>Pseudomonadota</taxon>
        <taxon>Alphaproteobacteria</taxon>
        <taxon>Hyphomicrobiales</taxon>
        <taxon>Methylobacteriaceae</taxon>
        <taxon>Methylobacterium</taxon>
    </lineage>
</organism>